<evidence type="ECO:0000313" key="9">
    <source>
        <dbReference type="EMBL" id="RIY32839.1"/>
    </source>
</evidence>
<comment type="caution">
    <text evidence="9">The sequence shown here is derived from an EMBL/GenBank/DDBJ whole genome shotgun (WGS) entry which is preliminary data.</text>
</comment>
<dbReference type="PANTHER" id="PTHR42971">
    <property type="entry name" value="TRNA (CYTIDINE(34)-2'-O)-METHYLTRANSFERASE"/>
    <property type="match status" value="1"/>
</dbReference>
<evidence type="ECO:0000256" key="1">
    <source>
        <dbReference type="ARBA" id="ARBA00022490"/>
    </source>
</evidence>
<dbReference type="OrthoDB" id="9789043at2"/>
<dbReference type="RefSeq" id="WP_119496858.1">
    <property type="nucleotide sequence ID" value="NZ_NRJH01000026.1"/>
</dbReference>
<organism evidence="9 10">
    <name type="scientific">Psittacicella melopsittaci</name>
    <dbReference type="NCBI Taxonomy" id="2028576"/>
    <lineage>
        <taxon>Bacteria</taxon>
        <taxon>Pseudomonadati</taxon>
        <taxon>Pseudomonadota</taxon>
        <taxon>Gammaproteobacteria</taxon>
        <taxon>Pasteurellales</taxon>
        <taxon>Psittacicellaceae</taxon>
        <taxon>Psittacicella</taxon>
    </lineage>
</organism>
<dbReference type="InterPro" id="IPR001537">
    <property type="entry name" value="SpoU_MeTrfase"/>
</dbReference>
<feature type="domain" description="tRNA/rRNA methyltransferase SpoU type" evidence="8">
    <location>
        <begin position="2"/>
        <end position="140"/>
    </location>
</feature>
<feature type="binding site" evidence="6 7">
    <location>
        <position position="128"/>
    </location>
    <ligand>
        <name>S-adenosyl-L-methionine</name>
        <dbReference type="ChEBI" id="CHEBI:59789"/>
    </ligand>
</feature>
<dbReference type="GO" id="GO:0042802">
    <property type="term" value="F:identical protein binding"/>
    <property type="evidence" value="ECO:0007669"/>
    <property type="project" value="UniProtKB-ARBA"/>
</dbReference>
<dbReference type="Pfam" id="PF00588">
    <property type="entry name" value="SpoU_methylase"/>
    <property type="match status" value="1"/>
</dbReference>
<dbReference type="CDD" id="cd18094">
    <property type="entry name" value="SpoU-like_TrmL"/>
    <property type="match status" value="1"/>
</dbReference>
<dbReference type="GO" id="GO:0002130">
    <property type="term" value="P:wobble position ribose methylation"/>
    <property type="evidence" value="ECO:0007669"/>
    <property type="project" value="TreeGrafter"/>
</dbReference>
<keyword evidence="2 6" id="KW-0489">Methyltransferase</keyword>
<keyword evidence="5 6" id="KW-0819">tRNA processing</keyword>
<keyword evidence="1 6" id="KW-0963">Cytoplasm</keyword>
<dbReference type="InterPro" id="IPR029028">
    <property type="entry name" value="Alpha/beta_knot_MTases"/>
</dbReference>
<dbReference type="PANTHER" id="PTHR42971:SF1">
    <property type="entry name" value="TRNA (CYTIDINE(34)-2'-O)-METHYLTRANSFERASE"/>
    <property type="match status" value="1"/>
</dbReference>
<proteinExistence type="inferred from homology"/>
<evidence type="ECO:0000256" key="7">
    <source>
        <dbReference type="PIRSR" id="PIRSR029256-1"/>
    </source>
</evidence>
<dbReference type="GO" id="GO:0141102">
    <property type="term" value="F:tRNA (5-carboxymethylaminomethyluridine(34)-2'-O)-methyltransferase activity"/>
    <property type="evidence" value="ECO:0007669"/>
    <property type="project" value="RHEA"/>
</dbReference>
<protein>
    <recommendedName>
        <fullName evidence="6">tRNA (cytidine(34)-2'-O)-methyltransferase</fullName>
        <ecNumber evidence="6">2.1.1.207</ecNumber>
    </recommendedName>
    <alternativeName>
        <fullName evidence="6">tRNA (cytidine/uridine-2'-O-)-methyltransferase TrmL</fullName>
    </alternativeName>
</protein>
<dbReference type="PIRSF" id="PIRSF029256">
    <property type="entry name" value="SpoU_TrmH_prd"/>
    <property type="match status" value="1"/>
</dbReference>
<dbReference type="Proteomes" id="UP000266258">
    <property type="component" value="Unassembled WGS sequence"/>
</dbReference>
<comment type="similarity">
    <text evidence="6">Belongs to the class IV-like SAM-binding methyltransferase superfamily. RNA methyltransferase TrmH family. TrmL subfamily.</text>
</comment>
<dbReference type="FunFam" id="3.40.1280.10:FF:000002">
    <property type="entry name" value="Peptidylprolyl isomerase"/>
    <property type="match status" value="1"/>
</dbReference>
<dbReference type="GO" id="GO:0141098">
    <property type="term" value="F:tRNA (cytidine(34)-2'-O)-methyltransferase activity"/>
    <property type="evidence" value="ECO:0007669"/>
    <property type="project" value="RHEA"/>
</dbReference>
<dbReference type="GO" id="GO:0003723">
    <property type="term" value="F:RNA binding"/>
    <property type="evidence" value="ECO:0007669"/>
    <property type="project" value="InterPro"/>
</dbReference>
<keyword evidence="10" id="KW-1185">Reference proteome</keyword>
<dbReference type="AlphaFoldDB" id="A0A3A1Y6E0"/>
<accession>A0A3A1Y6E0</accession>
<evidence type="ECO:0000259" key="8">
    <source>
        <dbReference type="Pfam" id="PF00588"/>
    </source>
</evidence>
<keyword evidence="3 6" id="KW-0808">Transferase</keyword>
<evidence type="ECO:0000256" key="4">
    <source>
        <dbReference type="ARBA" id="ARBA00022691"/>
    </source>
</evidence>
<gene>
    <name evidence="6" type="primary">trmL</name>
    <name evidence="9" type="ORF">CJP74_03375</name>
</gene>
<evidence type="ECO:0000256" key="5">
    <source>
        <dbReference type="ARBA" id="ARBA00022694"/>
    </source>
</evidence>
<reference evidence="9 10" key="1">
    <citation type="submission" date="2017-08" db="EMBL/GenBank/DDBJ databases">
        <title>Reclassification of Bisgaard taxon 37 and 44.</title>
        <authorList>
            <person name="Christensen H."/>
        </authorList>
    </citation>
    <scope>NUCLEOTIDE SEQUENCE [LARGE SCALE GENOMIC DNA]</scope>
    <source>
        <strain evidence="9 10">B96_4</strain>
    </source>
</reference>
<feature type="binding site" evidence="6 7">
    <location>
        <position position="120"/>
    </location>
    <ligand>
        <name>S-adenosyl-L-methionine</name>
        <dbReference type="ChEBI" id="CHEBI:59789"/>
    </ligand>
</feature>
<dbReference type="EMBL" id="NRJH01000026">
    <property type="protein sequence ID" value="RIY32839.1"/>
    <property type="molecule type" value="Genomic_DNA"/>
</dbReference>
<dbReference type="InterPro" id="IPR029026">
    <property type="entry name" value="tRNA_m1G_MTases_N"/>
</dbReference>
<sequence>MFNVVLFEPEQPGNVGNIIRLCANSGVQLHIIKPIPFAMDDKKLRRAGLDYHEYVNIQWYDSYDDFKNKNPQARVFSLTTKGSDPYHKTQFEANDFFLFGPESRGLPDAVRNDTYGRIRIPMTPYARSINLANTVSICLYEALRQHDFPGLTQESPDFSPVKTPLSKRLSLALRMVFKGN</sequence>
<comment type="subcellular location">
    <subcellularLocation>
        <location evidence="6">Cytoplasm</location>
    </subcellularLocation>
</comment>
<comment type="catalytic activity">
    <reaction evidence="6">
        <text>5-carboxymethylaminomethyluridine(34) in tRNA(Leu) + S-adenosyl-L-methionine = 5-carboxymethylaminomethyl-2'-O-methyluridine(34) in tRNA(Leu) + S-adenosyl-L-homocysteine + H(+)</text>
        <dbReference type="Rhea" id="RHEA:43088"/>
        <dbReference type="Rhea" id="RHEA-COMP:10333"/>
        <dbReference type="Rhea" id="RHEA-COMP:10334"/>
        <dbReference type="ChEBI" id="CHEBI:15378"/>
        <dbReference type="ChEBI" id="CHEBI:57856"/>
        <dbReference type="ChEBI" id="CHEBI:59789"/>
        <dbReference type="ChEBI" id="CHEBI:74508"/>
        <dbReference type="ChEBI" id="CHEBI:74511"/>
        <dbReference type="EC" id="2.1.1.207"/>
    </reaction>
</comment>
<evidence type="ECO:0000313" key="10">
    <source>
        <dbReference type="Proteomes" id="UP000266258"/>
    </source>
</evidence>
<feature type="binding site" evidence="6 7">
    <location>
        <position position="78"/>
    </location>
    <ligand>
        <name>S-adenosyl-L-methionine</name>
        <dbReference type="ChEBI" id="CHEBI:59789"/>
    </ligand>
</feature>
<dbReference type="HAMAP" id="MF_01885">
    <property type="entry name" value="tRNA_methyltr_TrmL"/>
    <property type="match status" value="1"/>
</dbReference>
<dbReference type="EC" id="2.1.1.207" evidence="6"/>
<dbReference type="Gene3D" id="3.40.1280.10">
    <property type="match status" value="1"/>
</dbReference>
<name>A0A3A1Y6E0_9GAMM</name>
<comment type="function">
    <text evidence="6">Methylates the ribose at the nucleotide 34 wobble position in the two leucyl isoacceptors tRNA(Leu)(CmAA) and tRNA(Leu)(cmnm5UmAA). Catalyzes the methyl transfer from S-adenosyl-L-methionine to the 2'-OH of the wobble nucleotide.</text>
</comment>
<keyword evidence="4 6" id="KW-0949">S-adenosyl-L-methionine</keyword>
<dbReference type="InterPro" id="IPR016914">
    <property type="entry name" value="TrmL"/>
</dbReference>
<comment type="subunit">
    <text evidence="6">Homodimer.</text>
</comment>
<evidence type="ECO:0000256" key="2">
    <source>
        <dbReference type="ARBA" id="ARBA00022603"/>
    </source>
</evidence>
<dbReference type="SUPFAM" id="SSF75217">
    <property type="entry name" value="alpha/beta knot"/>
    <property type="match status" value="1"/>
</dbReference>
<evidence type="ECO:0000256" key="6">
    <source>
        <dbReference type="HAMAP-Rule" id="MF_01885"/>
    </source>
</evidence>
<dbReference type="GO" id="GO:0005737">
    <property type="term" value="C:cytoplasm"/>
    <property type="evidence" value="ECO:0007669"/>
    <property type="project" value="UniProtKB-SubCell"/>
</dbReference>
<feature type="binding site" evidence="6 7">
    <location>
        <position position="100"/>
    </location>
    <ligand>
        <name>S-adenosyl-L-methionine</name>
        <dbReference type="ChEBI" id="CHEBI:59789"/>
    </ligand>
</feature>
<comment type="catalytic activity">
    <reaction evidence="6">
        <text>cytidine(34) in tRNA + S-adenosyl-L-methionine = 2'-O-methylcytidine(34) in tRNA + S-adenosyl-L-homocysteine + H(+)</text>
        <dbReference type="Rhea" id="RHEA:43084"/>
        <dbReference type="Rhea" id="RHEA-COMP:10331"/>
        <dbReference type="Rhea" id="RHEA-COMP:10332"/>
        <dbReference type="ChEBI" id="CHEBI:15378"/>
        <dbReference type="ChEBI" id="CHEBI:57856"/>
        <dbReference type="ChEBI" id="CHEBI:59789"/>
        <dbReference type="ChEBI" id="CHEBI:74495"/>
        <dbReference type="ChEBI" id="CHEBI:82748"/>
        <dbReference type="EC" id="2.1.1.207"/>
    </reaction>
</comment>
<evidence type="ECO:0000256" key="3">
    <source>
        <dbReference type="ARBA" id="ARBA00022679"/>
    </source>
</evidence>